<dbReference type="KEGG" id="acou:A5CBH24_08230"/>
<gene>
    <name evidence="1" type="ORF">A5CBH24_08230</name>
</gene>
<organism evidence="1 2">
    <name type="scientific">Alistipes communis</name>
    <dbReference type="NCBI Taxonomy" id="2585118"/>
    <lineage>
        <taxon>Bacteria</taxon>
        <taxon>Pseudomonadati</taxon>
        <taxon>Bacteroidota</taxon>
        <taxon>Bacteroidia</taxon>
        <taxon>Bacteroidales</taxon>
        <taxon>Rikenellaceae</taxon>
        <taxon>Alistipes</taxon>
    </lineage>
</organism>
<evidence type="ECO:0000313" key="2">
    <source>
        <dbReference type="Proteomes" id="UP000318946"/>
    </source>
</evidence>
<name>A0A4Y1WQZ2_9BACT</name>
<protein>
    <submittedName>
        <fullName evidence="1">Uncharacterized protein</fullName>
    </submittedName>
</protein>
<accession>A0A4Y1XR76</accession>
<dbReference type="EMBL" id="AP019735">
    <property type="protein sequence ID" value="BBL03510.1"/>
    <property type="molecule type" value="Genomic_DNA"/>
</dbReference>
<dbReference type="Proteomes" id="UP000318946">
    <property type="component" value="Chromosome"/>
</dbReference>
<proteinExistence type="predicted"/>
<accession>A0A4Y1WQZ2</accession>
<reference evidence="2" key="1">
    <citation type="submission" date="2019-06" db="EMBL/GenBank/DDBJ databases">
        <title>Alistipes onderdonkii subsp. vulgaris subsp. nov., Alistipes dispar sp. nov. and Alistipes communis sp. nov., isolated from human faeces, and creation of Alistipes onderdonkii subsp. onderdonkii subsp. nov.</title>
        <authorList>
            <person name="Sakamoto M."/>
            <person name="Ikeyama N."/>
            <person name="Ogata Y."/>
            <person name="Suda W."/>
            <person name="Iino T."/>
            <person name="Hattori M."/>
            <person name="Ohkuma M."/>
        </authorList>
    </citation>
    <scope>NUCLEOTIDE SEQUENCE [LARGE SCALE GENOMIC DNA]</scope>
    <source>
        <strain evidence="2">5CBH24</strain>
    </source>
</reference>
<evidence type="ECO:0000313" key="1">
    <source>
        <dbReference type="EMBL" id="BBL03510.1"/>
    </source>
</evidence>
<dbReference type="AlphaFoldDB" id="A0A4Y1WQZ2"/>
<sequence length="49" mass="5770">MMNKIKKGYHSPEIEWWSVSIEAGFAASEGEWELSPEELQEIEEIESEW</sequence>
<keyword evidence="2" id="KW-1185">Reference proteome</keyword>